<dbReference type="SUPFAM" id="SSF57701">
    <property type="entry name" value="Zn2/Cys6 DNA-binding domain"/>
    <property type="match status" value="1"/>
</dbReference>
<dbReference type="PANTHER" id="PTHR47784:SF5">
    <property type="entry name" value="STEROL UPTAKE CONTROL PROTEIN 2"/>
    <property type="match status" value="1"/>
</dbReference>
<dbReference type="InterPro" id="IPR021858">
    <property type="entry name" value="Fun_TF"/>
</dbReference>
<dbReference type="GO" id="GO:0001228">
    <property type="term" value="F:DNA-binding transcription activator activity, RNA polymerase II-specific"/>
    <property type="evidence" value="ECO:0007669"/>
    <property type="project" value="TreeGrafter"/>
</dbReference>
<evidence type="ECO:0000313" key="6">
    <source>
        <dbReference type="Proteomes" id="UP000838763"/>
    </source>
</evidence>
<name>A0A9P1H5D1_9PEZI</name>
<dbReference type="GO" id="GO:0008270">
    <property type="term" value="F:zinc ion binding"/>
    <property type="evidence" value="ECO:0007669"/>
    <property type="project" value="InterPro"/>
</dbReference>
<evidence type="ECO:0000313" key="5">
    <source>
        <dbReference type="EMBL" id="CAI4215858.1"/>
    </source>
</evidence>
<feature type="domain" description="Zn(2)-C6 fungal-type" evidence="4">
    <location>
        <begin position="26"/>
        <end position="56"/>
    </location>
</feature>
<feature type="compositionally biased region" description="Polar residues" evidence="2">
    <location>
        <begin position="1"/>
        <end position="11"/>
    </location>
</feature>
<dbReference type="Pfam" id="PF11951">
    <property type="entry name" value="Fungal_trans_2"/>
    <property type="match status" value="1"/>
</dbReference>
<evidence type="ECO:0000256" key="2">
    <source>
        <dbReference type="SAM" id="MobiDB-lite"/>
    </source>
</evidence>
<keyword evidence="3" id="KW-1133">Transmembrane helix</keyword>
<sequence length="435" mass="48103">MSTQQSGSPSASKVPRMRPHSKSRKGCLECKTRRVKCDEAKPQCRNCDRRNVVCVYVAAAKRKSHLTSTAALTPAAEEVAEDTRCVGQAALPAEARLGHCCPVSLCSDQLLKLRLMHNYDSAMVDSLVGALQFNTSVSQVLRKEVPELAFKHPFLMDTLLSTSIIHLECTGFNMGPRVLEYRYNAIRNLRRELTKGQEQSLPALIAASTLLSATSLAADRVTNYQGLWITNWLAMPLGSRALLDKRRGQAHGRAQYGMPPTVHAMGHIDHGPVPVLIPESLAEALRICDENDPDVPFRVALDTAAEGIGKLFGMLLAPHLVPWIQLRVRAWPFTYGSAKFVEMVRLGRPRALVLVTYYLAFLKLLPAVWLYDGVVERDMRKIGEVLGEEWAGSIEIARASVMAENPEERVAFMKQQVMASQEADASPSSLPNLYS</sequence>
<evidence type="ECO:0000256" key="3">
    <source>
        <dbReference type="SAM" id="Phobius"/>
    </source>
</evidence>
<dbReference type="InterPro" id="IPR036864">
    <property type="entry name" value="Zn2-C6_fun-type_DNA-bd_sf"/>
</dbReference>
<dbReference type="PROSITE" id="PS50048">
    <property type="entry name" value="ZN2_CY6_FUNGAL_2"/>
    <property type="match status" value="1"/>
</dbReference>
<dbReference type="SMART" id="SM00066">
    <property type="entry name" value="GAL4"/>
    <property type="match status" value="1"/>
</dbReference>
<protein>
    <recommendedName>
        <fullName evidence="4">Zn(2)-C6 fungal-type domain-containing protein</fullName>
    </recommendedName>
</protein>
<dbReference type="OrthoDB" id="3546279at2759"/>
<feature type="region of interest" description="Disordered" evidence="2">
    <location>
        <begin position="1"/>
        <end position="23"/>
    </location>
</feature>
<dbReference type="Proteomes" id="UP000838763">
    <property type="component" value="Unassembled WGS sequence"/>
</dbReference>
<dbReference type="CDD" id="cd00067">
    <property type="entry name" value="GAL4"/>
    <property type="match status" value="1"/>
</dbReference>
<feature type="transmembrane region" description="Helical" evidence="3">
    <location>
        <begin position="351"/>
        <end position="371"/>
    </location>
</feature>
<dbReference type="PANTHER" id="PTHR47784">
    <property type="entry name" value="STEROL UPTAKE CONTROL PROTEIN 2"/>
    <property type="match status" value="1"/>
</dbReference>
<accession>A0A9P1H5D1</accession>
<dbReference type="PROSITE" id="PS00463">
    <property type="entry name" value="ZN2_CY6_FUNGAL_1"/>
    <property type="match status" value="1"/>
</dbReference>
<gene>
    <name evidence="5" type="ORF">PPNO1_LOCUS5532</name>
</gene>
<dbReference type="InterPro" id="IPR053157">
    <property type="entry name" value="Sterol_Uptake_Regulator"/>
</dbReference>
<evidence type="ECO:0000259" key="4">
    <source>
        <dbReference type="PROSITE" id="PS50048"/>
    </source>
</evidence>
<evidence type="ECO:0000256" key="1">
    <source>
        <dbReference type="ARBA" id="ARBA00023242"/>
    </source>
</evidence>
<dbReference type="EMBL" id="CALLCH030000013">
    <property type="protein sequence ID" value="CAI4215858.1"/>
    <property type="molecule type" value="Genomic_DNA"/>
</dbReference>
<dbReference type="Gene3D" id="4.10.240.10">
    <property type="entry name" value="Zn(2)-C6 fungal-type DNA-binding domain"/>
    <property type="match status" value="1"/>
</dbReference>
<dbReference type="InterPro" id="IPR001138">
    <property type="entry name" value="Zn2Cys6_DnaBD"/>
</dbReference>
<keyword evidence="1" id="KW-0539">Nucleus</keyword>
<organism evidence="5 6">
    <name type="scientific">Parascedosporium putredinis</name>
    <dbReference type="NCBI Taxonomy" id="1442378"/>
    <lineage>
        <taxon>Eukaryota</taxon>
        <taxon>Fungi</taxon>
        <taxon>Dikarya</taxon>
        <taxon>Ascomycota</taxon>
        <taxon>Pezizomycotina</taxon>
        <taxon>Sordariomycetes</taxon>
        <taxon>Hypocreomycetidae</taxon>
        <taxon>Microascales</taxon>
        <taxon>Microascaceae</taxon>
        <taxon>Parascedosporium</taxon>
    </lineage>
</organism>
<comment type="caution">
    <text evidence="5">The sequence shown here is derived from an EMBL/GenBank/DDBJ whole genome shotgun (WGS) entry which is preliminary data.</text>
</comment>
<keyword evidence="3" id="KW-0472">Membrane</keyword>
<dbReference type="Pfam" id="PF00172">
    <property type="entry name" value="Zn_clus"/>
    <property type="match status" value="1"/>
</dbReference>
<dbReference type="AlphaFoldDB" id="A0A9P1H5D1"/>
<keyword evidence="3" id="KW-0812">Transmembrane</keyword>
<keyword evidence="6" id="KW-1185">Reference proteome</keyword>
<proteinExistence type="predicted"/>
<reference evidence="5" key="1">
    <citation type="submission" date="2022-11" db="EMBL/GenBank/DDBJ databases">
        <authorList>
            <person name="Scott C."/>
            <person name="Bruce N."/>
        </authorList>
    </citation>
    <scope>NUCLEOTIDE SEQUENCE</scope>
</reference>